<dbReference type="Gene3D" id="3.40.190.10">
    <property type="entry name" value="Periplasmic binding protein-like II"/>
    <property type="match status" value="1"/>
</dbReference>
<dbReference type="Proteomes" id="UP000712673">
    <property type="component" value="Unassembled WGS sequence"/>
</dbReference>
<dbReference type="InterPro" id="IPR030678">
    <property type="entry name" value="Peptide/Ni-bd"/>
</dbReference>
<dbReference type="InterPro" id="IPR000914">
    <property type="entry name" value="SBP_5_dom"/>
</dbReference>
<evidence type="ECO:0000259" key="4">
    <source>
        <dbReference type="Pfam" id="PF00496"/>
    </source>
</evidence>
<keyword evidence="2 3" id="KW-0732">Signal</keyword>
<dbReference type="GO" id="GO:1904680">
    <property type="term" value="F:peptide transmembrane transporter activity"/>
    <property type="evidence" value="ECO:0007669"/>
    <property type="project" value="TreeGrafter"/>
</dbReference>
<evidence type="ECO:0000256" key="1">
    <source>
        <dbReference type="ARBA" id="ARBA00005695"/>
    </source>
</evidence>
<dbReference type="PIRSF" id="PIRSF002741">
    <property type="entry name" value="MppA"/>
    <property type="match status" value="1"/>
</dbReference>
<dbReference type="PANTHER" id="PTHR30290">
    <property type="entry name" value="PERIPLASMIC BINDING COMPONENT OF ABC TRANSPORTER"/>
    <property type="match status" value="1"/>
</dbReference>
<dbReference type="GO" id="GO:0030288">
    <property type="term" value="C:outer membrane-bounded periplasmic space"/>
    <property type="evidence" value="ECO:0007669"/>
    <property type="project" value="UniProtKB-ARBA"/>
</dbReference>
<dbReference type="GO" id="GO:0015833">
    <property type="term" value="P:peptide transport"/>
    <property type="evidence" value="ECO:0007669"/>
    <property type="project" value="TreeGrafter"/>
</dbReference>
<dbReference type="SUPFAM" id="SSF53850">
    <property type="entry name" value="Periplasmic binding protein-like II"/>
    <property type="match status" value="1"/>
</dbReference>
<name>A0A937VXF1_UNCTE</name>
<evidence type="ECO:0000313" key="5">
    <source>
        <dbReference type="EMBL" id="MBM3222858.1"/>
    </source>
</evidence>
<sequence length="523" mass="59380">MTTRLTFLGLLVIILLGSPGAPAAQSAKVVPKGKLTLAWHASIASKWLDPQEHDGTATPDNFLNALHDALIKNYRETLFDHPALAERYEFAADAKSATFWLRPGTKFHNGEPVTVEDVKFSFENYRGAKADMLKVKTERIEIIDNRTVRFHFKEPFLDFLTLFGTSNVSGAGWIVPAKYYQEVGPDRFKQKPIGAGPYKLVRQEAGTRLEFEAFEEYYKPVQIKQLIMLSVPESATRFALVESGEADIVYNIAGEFIERLQKNKKWLIAPVLSGSWWLEFPGFQDPKNPFHDRRVREAVSLAVDRQAINEAEMGGFGKNSGNWINSDVQYAIEWPAFEHNPERARQLLKEAGFPNGFDVAWLTPVPAFYSRGESVVTQLGAVGIRMKLQTMERGVFLQKLQGGLKEWPGLQVIFNATRIGGTWANWYESFFKCGSFNGRDRICVQALDAKFARYETLIDPAERQKLAVEIQRELLEQLYFVPVFRHAFVNAIGPRVAAQKWQDVFPTITTGYAFPWEEIKLKE</sequence>
<dbReference type="AlphaFoldDB" id="A0A937VXF1"/>
<feature type="signal peptide" evidence="3">
    <location>
        <begin position="1"/>
        <end position="23"/>
    </location>
</feature>
<dbReference type="EMBL" id="VGLS01000063">
    <property type="protein sequence ID" value="MBM3222858.1"/>
    <property type="molecule type" value="Genomic_DNA"/>
</dbReference>
<dbReference type="Pfam" id="PF00496">
    <property type="entry name" value="SBP_bac_5"/>
    <property type="match status" value="1"/>
</dbReference>
<dbReference type="InterPro" id="IPR039424">
    <property type="entry name" value="SBP_5"/>
</dbReference>
<evidence type="ECO:0000313" key="6">
    <source>
        <dbReference type="Proteomes" id="UP000712673"/>
    </source>
</evidence>
<evidence type="ECO:0000256" key="2">
    <source>
        <dbReference type="ARBA" id="ARBA00022729"/>
    </source>
</evidence>
<proteinExistence type="inferred from homology"/>
<gene>
    <name evidence="5" type="ORF">FJZ47_03510</name>
</gene>
<evidence type="ECO:0000256" key="3">
    <source>
        <dbReference type="SAM" id="SignalP"/>
    </source>
</evidence>
<dbReference type="GO" id="GO:0043190">
    <property type="term" value="C:ATP-binding cassette (ABC) transporter complex"/>
    <property type="evidence" value="ECO:0007669"/>
    <property type="project" value="InterPro"/>
</dbReference>
<dbReference type="CDD" id="cd00995">
    <property type="entry name" value="PBP2_NikA_DppA_OppA_like"/>
    <property type="match status" value="1"/>
</dbReference>
<feature type="domain" description="Solute-binding protein family 5" evidence="4">
    <location>
        <begin position="81"/>
        <end position="400"/>
    </location>
</feature>
<comment type="caution">
    <text evidence="5">The sequence shown here is derived from an EMBL/GenBank/DDBJ whole genome shotgun (WGS) entry which is preliminary data.</text>
</comment>
<accession>A0A937VXF1</accession>
<protein>
    <submittedName>
        <fullName evidence="5">ABC transporter substrate-binding protein</fullName>
    </submittedName>
</protein>
<dbReference type="Gene3D" id="3.10.105.10">
    <property type="entry name" value="Dipeptide-binding Protein, Domain 3"/>
    <property type="match status" value="1"/>
</dbReference>
<feature type="chain" id="PRO_5037649935" evidence="3">
    <location>
        <begin position="24"/>
        <end position="523"/>
    </location>
</feature>
<reference evidence="5" key="1">
    <citation type="submission" date="2019-03" db="EMBL/GenBank/DDBJ databases">
        <title>Lake Tanganyika Metagenome-Assembled Genomes (MAGs).</title>
        <authorList>
            <person name="Tran P."/>
        </authorList>
    </citation>
    <scope>NUCLEOTIDE SEQUENCE</scope>
    <source>
        <strain evidence="5">K_DeepCast_65m_m2_066</strain>
    </source>
</reference>
<comment type="similarity">
    <text evidence="1">Belongs to the bacterial solute-binding protein 5 family.</text>
</comment>
<dbReference type="PANTHER" id="PTHR30290:SF38">
    <property type="entry name" value="D,D-DIPEPTIDE-BINDING PERIPLASMIC PROTEIN DDPA-RELATED"/>
    <property type="match status" value="1"/>
</dbReference>
<organism evidence="5 6">
    <name type="scientific">Tectimicrobiota bacterium</name>
    <dbReference type="NCBI Taxonomy" id="2528274"/>
    <lineage>
        <taxon>Bacteria</taxon>
        <taxon>Pseudomonadati</taxon>
        <taxon>Nitrospinota/Tectimicrobiota group</taxon>
        <taxon>Candidatus Tectimicrobiota</taxon>
    </lineage>
</organism>